<accession>A0A1R4EHG4</accession>
<dbReference type="GO" id="GO:0009306">
    <property type="term" value="P:protein secretion"/>
    <property type="evidence" value="ECO:0007669"/>
    <property type="project" value="InterPro"/>
</dbReference>
<comment type="subcellular location">
    <subcellularLocation>
        <location evidence="1">Membrane</location>
        <topology evidence="1">Single-pass membrane protein</topology>
    </subcellularLocation>
</comment>
<dbReference type="Proteomes" id="UP000188169">
    <property type="component" value="Unassembled WGS sequence"/>
</dbReference>
<proteinExistence type="predicted"/>
<feature type="domain" description="Translocation and assembly module TamB C-terminal" evidence="7">
    <location>
        <begin position="1323"/>
        <end position="1671"/>
    </location>
</feature>
<evidence type="ECO:0000256" key="6">
    <source>
        <dbReference type="SAM" id="Phobius"/>
    </source>
</evidence>
<dbReference type="STRING" id="1945520.A1019T_01956"/>
<protein>
    <submittedName>
        <fullName evidence="8">Translocation and assembly module TamB</fullName>
    </submittedName>
</protein>
<keyword evidence="9" id="KW-1185">Reference proteome</keyword>
<gene>
    <name evidence="8" type="primary">tamB</name>
    <name evidence="8" type="ORF">A1019T_01956</name>
</gene>
<sequence length="1671" mass="181642">MTTSQTPEPNPKQDPAQRDAERVKHHYPLSFLIKLLALLLILFLIICITFYIMAGTERGTKFILEKIISETGVKLEYSEGNLRDGLKVKDITMSASEDVDVHFVNTYVKIGWRALFAREVHLRDADIETIVIENRLPPSGDPFEYKEYELPVNLRFDRARINRIIYNQAGRDPIEVTDIKADDLHWVGTNVKVGRGNLQYSDIVNISDLKGTITLEGNYPLDLSALVTVNSLDKVYIDPIEVEAVGSVKRTYGKLRSKYNDNNVRGVFTVQGLDDNAPFEAKLNWDEIDLPYAEGQDIRLQNGLATASGVISDIELRINSRLLANDIPSGHYQGRANIVDTSKMLVHRLTADTPEGNLLATGVLDWEEDFTTKAMLYSRDYKVRSLLPETAAPYAPEYLNGELAVVFDLSNEEGLMQINANLKQRDGEQIKAKVVQGTKPENPRFDAPWYVDASWQNLRRKDVPDVGDIDSPSGVANVMLRDERLWVTADAQVNKLNVAPAGDYKVKLNKYNNRIALQNLNYDGVMGNLAGNGSILLATNKSPLTWSIDAKTKELKPQAFSDAIPVNRLVGDISASGKMLDITRRINGKVVKGQRHAFTINSSDLSSTLTAQVNSTDPKTGKITSENRRVDVMGYGDGVVDVLNGSLQNFDARFNGKLATQGVPKGNFIVDANGTTENINIKNFSHNGEAGDITASGNVNLSDGIKWDVKANTNKFNIGFFAPQTEGIVTGDLQTSGKWRDNQTKLGDLRDFDVKFNGSIDTPQLPKGKLVIDAGGNAQAITIRNLSHVGEAGSLIAKGKLDVTNGVAWNVNAVMDDFNLSYFVKDVPSNITGRVSSTGLWKDSVQRISIEQMALRGEIDGEPLLAQGSLNTTLHLPKDMGQYFERLKATDASGQVQQVKSVVETLNADNLMLQWGDNQVVANGNTELLEAKVNISNLSQINKDFAGSVVGGFTLSQNKGQALPTIYVDLTGNKLALPGILLAQGMIKGKIVDLAKRPSTLVIMADGLQASGSKFENIYAVFNGTEQDHTLTLKGDTNNANTEVGIQATIKGSLDRKLGKWQGVVGDGEVSTEYATLAQSQPAQLIATFGGKTPEIQLAAHCWEAVGQTGKLCLRENLIASADRGQVNLAIQNIDTSLFAPIMPKDLSWQASLNGKAVIEWGKGIEPVINATLYSDNGKLGLVQEGLDEALTIPYKRVSVIVRSFEEGLKLRTDIDNGSGAKGYADVVIDPYKEDKPISGALVLNELNLAILKPFFPGMRKLAGNITMAGGLGGTLSSPVFYGDVNLREATVAMLDLPVNLTDINAKARIRGQSAELEGTFLSGEGAGELTGTVDWRQELQAKLRITGEGLVLTQPPLLYAEVNPDFNIIVKPMQKYVNIVGAVSVPTATIRPPEANEEVITKSDDVVVLNRELVDRIEDVLAISQPWSINADIGVDLGDNVNFRGFGAVLPLAGAVHITQKGQGVMNALGVVQVSRRSTVDAFGQNLELNYAQVRFNGDVVNPRLSIEAAKEIEGRTVGLRVKGRVSEPNIVVFNNAGLTQQQAMNALVTGRISNPGATQISEEGFKSEVTNNLAAAGLSLGLTGTRSLTNTIGDAFGLERLTIDASGTDSDTNVNVTGYITPDLYIRYGVGVFNAQSSLSLRYQLTRRIYIEATSAVENAVDVVYSFNF</sequence>
<evidence type="ECO:0000256" key="3">
    <source>
        <dbReference type="ARBA" id="ARBA00022989"/>
    </source>
</evidence>
<keyword evidence="4 6" id="KW-0472">Membrane</keyword>
<evidence type="ECO:0000256" key="1">
    <source>
        <dbReference type="ARBA" id="ARBA00004167"/>
    </source>
</evidence>
<keyword evidence="2 6" id="KW-0812">Transmembrane</keyword>
<evidence type="ECO:0000313" key="8">
    <source>
        <dbReference type="EMBL" id="SJM37971.1"/>
    </source>
</evidence>
<evidence type="ECO:0000313" key="9">
    <source>
        <dbReference type="Proteomes" id="UP000188169"/>
    </source>
</evidence>
<dbReference type="EMBL" id="FUGD01000115">
    <property type="protein sequence ID" value="SJM37971.1"/>
    <property type="molecule type" value="Genomic_DNA"/>
</dbReference>
<dbReference type="RefSeq" id="WP_077449339.1">
    <property type="nucleotide sequence ID" value="NZ_FUGD01000115.1"/>
</dbReference>
<evidence type="ECO:0000259" key="7">
    <source>
        <dbReference type="Pfam" id="PF04357"/>
    </source>
</evidence>
<dbReference type="InterPro" id="IPR007452">
    <property type="entry name" value="TamB_C"/>
</dbReference>
<reference evidence="9" key="1">
    <citation type="submission" date="2017-02" db="EMBL/GenBank/DDBJ databases">
        <authorList>
            <person name="Mornico D."/>
        </authorList>
    </citation>
    <scope>NUCLEOTIDE SEQUENCE [LARGE SCALE GENOMIC DNA]</scope>
</reference>
<evidence type="ECO:0000256" key="4">
    <source>
        <dbReference type="ARBA" id="ARBA00023136"/>
    </source>
</evidence>
<dbReference type="Pfam" id="PF04357">
    <property type="entry name" value="TamB"/>
    <property type="match status" value="1"/>
</dbReference>
<dbReference type="GO" id="GO:0097347">
    <property type="term" value="C:TAM protein secretion complex"/>
    <property type="evidence" value="ECO:0007669"/>
    <property type="project" value="TreeGrafter"/>
</dbReference>
<feature type="transmembrane region" description="Helical" evidence="6">
    <location>
        <begin position="31"/>
        <end position="54"/>
    </location>
</feature>
<dbReference type="PANTHER" id="PTHR36985:SF1">
    <property type="entry name" value="TRANSLOCATION AND ASSEMBLY MODULE SUBUNIT TAMB"/>
    <property type="match status" value="1"/>
</dbReference>
<evidence type="ECO:0000256" key="2">
    <source>
        <dbReference type="ARBA" id="ARBA00022692"/>
    </source>
</evidence>
<name>A0A1R4EHG4_9GAMM</name>
<evidence type="ECO:0000256" key="5">
    <source>
        <dbReference type="SAM" id="MobiDB-lite"/>
    </source>
</evidence>
<dbReference type="PANTHER" id="PTHR36985">
    <property type="entry name" value="TRANSLOCATION AND ASSEMBLY MODULE SUBUNIT TAMB"/>
    <property type="match status" value="1"/>
</dbReference>
<dbReference type="GO" id="GO:0005886">
    <property type="term" value="C:plasma membrane"/>
    <property type="evidence" value="ECO:0007669"/>
    <property type="project" value="InterPro"/>
</dbReference>
<dbReference type="OrthoDB" id="5555605at2"/>
<feature type="region of interest" description="Disordered" evidence="5">
    <location>
        <begin position="1"/>
        <end position="20"/>
    </location>
</feature>
<keyword evidence="3 6" id="KW-1133">Transmembrane helix</keyword>
<organism evidence="8 9">
    <name type="scientific">Psychrobacter pasteurii</name>
    <dbReference type="NCBI Taxonomy" id="1945520"/>
    <lineage>
        <taxon>Bacteria</taxon>
        <taxon>Pseudomonadati</taxon>
        <taxon>Pseudomonadota</taxon>
        <taxon>Gammaproteobacteria</taxon>
        <taxon>Moraxellales</taxon>
        <taxon>Moraxellaceae</taxon>
        <taxon>Psychrobacter</taxon>
    </lineage>
</organism>